<dbReference type="GO" id="GO:0008692">
    <property type="term" value="F:3-hydroxybutyryl-CoA epimerase activity"/>
    <property type="evidence" value="ECO:0007669"/>
    <property type="project" value="InterPro"/>
</dbReference>
<keyword evidence="12" id="KW-0520">NAD</keyword>
<dbReference type="InterPro" id="IPR020616">
    <property type="entry name" value="Thiolase_N"/>
</dbReference>
<feature type="domain" description="Thiolase N-terminal" evidence="21">
    <location>
        <begin position="15"/>
        <end position="288"/>
    </location>
</feature>
<dbReference type="Pfam" id="PF00108">
    <property type="entry name" value="Thiolase_N"/>
    <property type="match status" value="1"/>
</dbReference>
<dbReference type="PROSITE" id="PS00737">
    <property type="entry name" value="THIOLASE_2"/>
    <property type="match status" value="1"/>
</dbReference>
<evidence type="ECO:0000256" key="19">
    <source>
        <dbReference type="ARBA" id="ARBA00048361"/>
    </source>
</evidence>
<dbReference type="InterPro" id="IPR036291">
    <property type="entry name" value="NAD(P)-bd_dom_sf"/>
</dbReference>
<accession>U4V0C7</accession>
<feature type="domain" description="3-hydroxyacyl-CoA dehydrogenase NAD binding" evidence="23">
    <location>
        <begin position="732"/>
        <end position="911"/>
    </location>
</feature>
<gene>
    <name evidence="25" type="ORF">D910_01152</name>
</gene>
<dbReference type="Pfam" id="PF00378">
    <property type="entry name" value="ECH_1"/>
    <property type="match status" value="1"/>
</dbReference>
<dbReference type="EMBL" id="KI210030">
    <property type="protein sequence ID" value="ERL96136.1"/>
    <property type="molecule type" value="Genomic_DNA"/>
</dbReference>
<dbReference type="GO" id="GO:0005737">
    <property type="term" value="C:cytoplasm"/>
    <property type="evidence" value="ECO:0007669"/>
    <property type="project" value="InterPro"/>
</dbReference>
<evidence type="ECO:0000259" key="24">
    <source>
        <dbReference type="Pfam" id="PF02803"/>
    </source>
</evidence>
<organism evidence="25 26">
    <name type="scientific">Dendroctonus ponderosae</name>
    <name type="common">Mountain pine beetle</name>
    <dbReference type="NCBI Taxonomy" id="77166"/>
    <lineage>
        <taxon>Eukaryota</taxon>
        <taxon>Metazoa</taxon>
        <taxon>Ecdysozoa</taxon>
        <taxon>Arthropoda</taxon>
        <taxon>Hexapoda</taxon>
        <taxon>Insecta</taxon>
        <taxon>Pterygota</taxon>
        <taxon>Neoptera</taxon>
        <taxon>Endopterygota</taxon>
        <taxon>Coleoptera</taxon>
        <taxon>Polyphaga</taxon>
        <taxon>Cucujiformia</taxon>
        <taxon>Curculionidae</taxon>
        <taxon>Scolytinae</taxon>
        <taxon>Dendroctonus</taxon>
    </lineage>
</organism>
<evidence type="ECO:0000256" key="17">
    <source>
        <dbReference type="ARBA" id="ARBA00023315"/>
    </source>
</evidence>
<evidence type="ECO:0000256" key="3">
    <source>
        <dbReference type="ARBA" id="ARBA00007005"/>
    </source>
</evidence>
<keyword evidence="13" id="KW-0443">Lipid metabolism</keyword>
<dbReference type="Gene3D" id="3.40.47.10">
    <property type="match status" value="1"/>
</dbReference>
<dbReference type="Gene3D" id="1.10.1040.50">
    <property type="match status" value="1"/>
</dbReference>
<evidence type="ECO:0000256" key="9">
    <source>
        <dbReference type="ARBA" id="ARBA00022832"/>
    </source>
</evidence>
<comment type="similarity">
    <text evidence="4">In the N-terminal section; belongs to the enoyl-CoA hydratase/isomerase family.</text>
</comment>
<dbReference type="FunFam" id="3.90.226.10:FF:000011">
    <property type="entry name" value="Fatty acid oxidation complex subunit alpha"/>
    <property type="match status" value="1"/>
</dbReference>
<dbReference type="CDD" id="cd00751">
    <property type="entry name" value="thiolase"/>
    <property type="match status" value="1"/>
</dbReference>
<dbReference type="InterPro" id="IPR008927">
    <property type="entry name" value="6-PGluconate_DH-like_C_sf"/>
</dbReference>
<dbReference type="HAMAP" id="MF_01618">
    <property type="entry name" value="FadI"/>
    <property type="match status" value="1"/>
</dbReference>
<dbReference type="NCBIfam" id="TIGR01930">
    <property type="entry name" value="AcCoA-C-Actrans"/>
    <property type="match status" value="1"/>
</dbReference>
<evidence type="ECO:0000313" key="25">
    <source>
        <dbReference type="EMBL" id="ERL96136.1"/>
    </source>
</evidence>
<evidence type="ECO:0000256" key="13">
    <source>
        <dbReference type="ARBA" id="ARBA00023098"/>
    </source>
</evidence>
<dbReference type="SUPFAM" id="SSF52096">
    <property type="entry name" value="ClpP/crotonase"/>
    <property type="match status" value="1"/>
</dbReference>
<dbReference type="InterPro" id="IPR001753">
    <property type="entry name" value="Enoyl-CoA_hydra/iso"/>
</dbReference>
<dbReference type="OrthoDB" id="10004768at2759"/>
<dbReference type="InterPro" id="IPR006108">
    <property type="entry name" value="3HC_DH_C"/>
</dbReference>
<dbReference type="SUPFAM" id="SSF51735">
    <property type="entry name" value="NAD(P)-binding Rossmann-fold domains"/>
    <property type="match status" value="1"/>
</dbReference>
<keyword evidence="15" id="KW-0456">Lyase</keyword>
<evidence type="ECO:0000256" key="1">
    <source>
        <dbReference type="ARBA" id="ARBA00000469"/>
    </source>
</evidence>
<dbReference type="GO" id="GO:0006635">
    <property type="term" value="P:fatty acid beta-oxidation"/>
    <property type="evidence" value="ECO:0007669"/>
    <property type="project" value="UniProtKB-UniPathway"/>
</dbReference>
<evidence type="ECO:0000256" key="15">
    <source>
        <dbReference type="ARBA" id="ARBA00023239"/>
    </source>
</evidence>
<dbReference type="FunFam" id="3.40.50.720:FF:000009">
    <property type="entry name" value="Fatty oxidation complex, alpha subunit"/>
    <property type="match status" value="1"/>
</dbReference>
<sequence>MNKAIPLVTREGSRIAIIDGLRTPFAKQATAFHGIPAVDLGKMVVSELLAKSGIDPAEIDQLVFGQVVQMPEAPNIAREIVLGTGMRVSTDAYSVSRACATSFQAVANVAESIMAGTISVGIAGGADSSSVLPIGVSKSLARTLVDVNKARTLSQRLALFSKLRFRDLLPVPPAVADYSTGLKMGDTAEQMAKSHGITRQQQDELAHRSHQLAAKAWEQGWLDSQVMSAHVPPYKEVLERDNNIRFDSSIEQYARLRPAFDRKHGTVTAATSTPLTDGAAAILLMSESKAKTLGLKPLGYLRSFAFAAIDVWEDMLLGPAYATPLALERAGLALNDMDLIEMHEAFAAQTLANIKMFASQQFARDKLGREQAIGEIDWEKFNVLGGSLAYGHPFAATGARMITQTLHELRRRGGKLGLTTACAAGGLAFTLYFTADDIGIITIDVPDEKVNTLKAEFAEQIHGILHTAQQHANLKGLIFVSGKKDSFIAGADISMIARCQQASEAEALAKKGQQVMAQIASFKLPVVAAIHGACLGGGLELALACHSRICSLDDKTQLGLPEVQLGLLPGSGGTQRLPRLIGAAKALDLMLTGRSLRAKQARRMGLVDDAVPQSILLQTAVELVRKGHQAERALSYKDSIMQGPLGRAVLFHLVRKQTRAKSKGHYPATEKIIDVVHIGLTQGSGNGYAAEAKAFGELVMTPESAALRSIFFATTALKKDFGAEAEPLTINKVAVLGGGLMGGGIAGVTITKAGLPVRIKDINQQGISHSLKYSWDLLQKKARRGYLKRAELQRQMMLLSGTTDYSGFNQTDLVIEAVFEDLELKQRMIREVEENAAQHTIFASNTSSLPIHEIASCAARPEQVIGLHYFSPVDKMPLVEIIPHAKTSAQTIATTVAFARKQGKTAIVVGDSAGFYVNRILAPYINEATRCLIEGETIEHIDKSLMDFGFPVGPLQLLDEVGIDVGTKIIPILAAAFGERFAAPKELDAIIRDDRKGRKNSRGFYLYNSKGRKESNKQPDPSIYGLLNVTPKNKQTSQQIADRCVALMLNEALRCLDDGTIHSSRDADIGAVFGIGFPPFLGGPMRYIDSLGADRLLKNLQALQQQFGERFAPCEGLVSRAENGQKLYS</sequence>
<evidence type="ECO:0000256" key="16">
    <source>
        <dbReference type="ARBA" id="ARBA00023268"/>
    </source>
</evidence>
<proteinExistence type="inferred from homology"/>
<evidence type="ECO:0000259" key="22">
    <source>
        <dbReference type="Pfam" id="PF00725"/>
    </source>
</evidence>
<evidence type="ECO:0000259" key="23">
    <source>
        <dbReference type="Pfam" id="PF02737"/>
    </source>
</evidence>
<dbReference type="EC" id="4.2.1.17" evidence="6"/>
<dbReference type="InterPro" id="IPR006176">
    <property type="entry name" value="3-OHacyl-CoA_DH_NAD-bd"/>
</dbReference>
<evidence type="ECO:0000256" key="7">
    <source>
        <dbReference type="ARBA" id="ARBA00022490"/>
    </source>
</evidence>
<keyword evidence="16" id="KW-0511">Multifunctional enzyme</keyword>
<dbReference type="Pfam" id="PF00725">
    <property type="entry name" value="3HCDH"/>
    <property type="match status" value="2"/>
</dbReference>
<dbReference type="NCBIfam" id="NF008363">
    <property type="entry name" value="PRK11154.1"/>
    <property type="match status" value="1"/>
</dbReference>
<dbReference type="NCBIfam" id="NF006516">
    <property type="entry name" value="PRK08963.1"/>
    <property type="match status" value="1"/>
</dbReference>
<dbReference type="Pfam" id="PF02737">
    <property type="entry name" value="3HCDH_N"/>
    <property type="match status" value="1"/>
</dbReference>
<evidence type="ECO:0000256" key="11">
    <source>
        <dbReference type="ARBA" id="ARBA00023002"/>
    </source>
</evidence>
<evidence type="ECO:0000256" key="20">
    <source>
        <dbReference type="ARBA" id="ARBA00049556"/>
    </source>
</evidence>
<evidence type="ECO:0000256" key="8">
    <source>
        <dbReference type="ARBA" id="ARBA00022679"/>
    </source>
</evidence>
<evidence type="ECO:0000256" key="5">
    <source>
        <dbReference type="ARBA" id="ARBA00010982"/>
    </source>
</evidence>
<dbReference type="GO" id="GO:0070403">
    <property type="term" value="F:NAD+ binding"/>
    <property type="evidence" value="ECO:0007669"/>
    <property type="project" value="InterPro"/>
</dbReference>
<dbReference type="PANTHER" id="PTHR43612:SF3">
    <property type="entry name" value="TRIFUNCTIONAL ENZYME SUBUNIT ALPHA, MITOCHONDRIAL"/>
    <property type="match status" value="1"/>
</dbReference>
<dbReference type="InterPro" id="IPR016039">
    <property type="entry name" value="Thiolase-like"/>
</dbReference>
<evidence type="ECO:0000256" key="12">
    <source>
        <dbReference type="ARBA" id="ARBA00023027"/>
    </source>
</evidence>
<dbReference type="Pfam" id="PF02803">
    <property type="entry name" value="Thiolase_C"/>
    <property type="match status" value="1"/>
</dbReference>
<protein>
    <recommendedName>
        <fullName evidence="6">enoyl-CoA hydratase</fullName>
        <ecNumber evidence="6">4.2.1.17</ecNumber>
    </recommendedName>
</protein>
<dbReference type="Gene3D" id="3.40.50.720">
    <property type="entry name" value="NAD(P)-binding Rossmann-like Domain"/>
    <property type="match status" value="1"/>
</dbReference>
<comment type="catalytic activity">
    <reaction evidence="19">
        <text>(3S)-hydroxydecanoyl-CoA + NAD(+) = 3-oxodecanoyl-CoA + NADH + H(+)</text>
        <dbReference type="Rhea" id="RHEA:31187"/>
        <dbReference type="ChEBI" id="CHEBI:15378"/>
        <dbReference type="ChEBI" id="CHEBI:57540"/>
        <dbReference type="ChEBI" id="CHEBI:57945"/>
        <dbReference type="ChEBI" id="CHEBI:62548"/>
        <dbReference type="ChEBI" id="CHEBI:62616"/>
    </reaction>
    <physiologicalReaction direction="left-to-right" evidence="19">
        <dbReference type="Rhea" id="RHEA:31188"/>
    </physiologicalReaction>
</comment>
<comment type="similarity">
    <text evidence="5">Belongs to the thiolase-like superfamily. Thiolase family.</text>
</comment>
<dbReference type="GO" id="GO:0004300">
    <property type="term" value="F:enoyl-CoA hydratase activity"/>
    <property type="evidence" value="ECO:0007669"/>
    <property type="project" value="UniProtKB-EC"/>
</dbReference>
<dbReference type="AlphaFoldDB" id="U4V0C7"/>
<keyword evidence="8" id="KW-0808">Transferase</keyword>
<dbReference type="SUPFAM" id="SSF48179">
    <property type="entry name" value="6-phosphogluconate dehydrogenase C-terminal domain-like"/>
    <property type="match status" value="2"/>
</dbReference>
<feature type="domain" description="3-hydroxyacyl-CoA dehydrogenase C-terminal" evidence="22">
    <location>
        <begin position="1040"/>
        <end position="1124"/>
    </location>
</feature>
<evidence type="ECO:0000256" key="6">
    <source>
        <dbReference type="ARBA" id="ARBA00012076"/>
    </source>
</evidence>
<dbReference type="GO" id="GO:0016509">
    <property type="term" value="F:long-chain (3S)-3-hydroxyacyl-CoA dehydrogenase (NAD+) activity"/>
    <property type="evidence" value="ECO:0007669"/>
    <property type="project" value="TreeGrafter"/>
</dbReference>
<dbReference type="GO" id="GO:0003988">
    <property type="term" value="F:acetyl-CoA C-acyltransferase activity"/>
    <property type="evidence" value="ECO:0007669"/>
    <property type="project" value="InterPro"/>
</dbReference>
<dbReference type="InterPro" id="IPR050136">
    <property type="entry name" value="FA_oxidation_alpha_subunit"/>
</dbReference>
<dbReference type="InterPro" id="IPR020617">
    <property type="entry name" value="Thiolase_C"/>
</dbReference>
<comment type="catalytic activity">
    <reaction evidence="18">
        <text>(3S)-hydroxyhexadecanoyl-CoA + NAD(+) = 3-oxohexadecanoyl-CoA + NADH + H(+)</text>
        <dbReference type="Rhea" id="RHEA:31159"/>
        <dbReference type="ChEBI" id="CHEBI:15378"/>
        <dbReference type="ChEBI" id="CHEBI:57349"/>
        <dbReference type="ChEBI" id="CHEBI:57540"/>
        <dbReference type="ChEBI" id="CHEBI:57945"/>
        <dbReference type="ChEBI" id="CHEBI:62613"/>
    </reaction>
    <physiologicalReaction direction="left-to-right" evidence="18">
        <dbReference type="Rhea" id="RHEA:31160"/>
    </physiologicalReaction>
</comment>
<dbReference type="InterPro" id="IPR012806">
    <property type="entry name" value="Ac-CoA_C-AcTrfase_FadI"/>
</dbReference>
<evidence type="ECO:0000256" key="18">
    <source>
        <dbReference type="ARBA" id="ARBA00047613"/>
    </source>
</evidence>
<evidence type="ECO:0000256" key="2">
    <source>
        <dbReference type="ARBA" id="ARBA00005005"/>
    </source>
</evidence>
<evidence type="ECO:0000256" key="14">
    <source>
        <dbReference type="ARBA" id="ARBA00023235"/>
    </source>
</evidence>
<evidence type="ECO:0000256" key="4">
    <source>
        <dbReference type="ARBA" id="ARBA00008750"/>
    </source>
</evidence>
<comment type="catalytic activity">
    <reaction evidence="1">
        <text>(3S)-hydroxyhexadecanoyl-CoA = (2E)-hexadecenoyl-CoA + H2O</text>
        <dbReference type="Rhea" id="RHEA:31163"/>
        <dbReference type="ChEBI" id="CHEBI:15377"/>
        <dbReference type="ChEBI" id="CHEBI:61526"/>
        <dbReference type="ChEBI" id="CHEBI:62613"/>
    </reaction>
    <physiologicalReaction direction="right-to-left" evidence="1">
        <dbReference type="Rhea" id="RHEA:31165"/>
    </physiologicalReaction>
</comment>
<dbReference type="InterPro" id="IPR012802">
    <property type="entry name" value="FadJ"/>
</dbReference>
<reference evidence="25 26" key="1">
    <citation type="journal article" date="2013" name="Genome Biol.">
        <title>Draft genome of the mountain pine beetle, Dendroctonus ponderosae Hopkins, a major forest pest.</title>
        <authorList>
            <person name="Keeling C.I."/>
            <person name="Yuen M.M."/>
            <person name="Liao N.Y."/>
            <person name="Docking T.R."/>
            <person name="Chan S.K."/>
            <person name="Taylor G.A."/>
            <person name="Palmquist D.L."/>
            <person name="Jackman S.D."/>
            <person name="Nguyen A."/>
            <person name="Li M."/>
            <person name="Henderson H."/>
            <person name="Janes J.K."/>
            <person name="Zhao Y."/>
            <person name="Pandoh P."/>
            <person name="Moore R."/>
            <person name="Sperling F.A."/>
            <person name="Huber D.P."/>
            <person name="Birol I."/>
            <person name="Jones S.J."/>
            <person name="Bohlmann J."/>
        </authorList>
    </citation>
    <scope>NUCLEOTIDE SEQUENCE</scope>
</reference>
<dbReference type="FunFam" id="3.40.47.10:FF:000011">
    <property type="entry name" value="3-ketoacyl-CoA thiolase"/>
    <property type="match status" value="1"/>
</dbReference>
<dbReference type="Proteomes" id="UP000030742">
    <property type="component" value="Unassembled WGS sequence"/>
</dbReference>
<keyword evidence="9" id="KW-0276">Fatty acid metabolism</keyword>
<keyword evidence="14" id="KW-0413">Isomerase</keyword>
<comment type="similarity">
    <text evidence="3">In the central section; belongs to the 3-hydroxyacyl-CoA dehydrogenase family.</text>
</comment>
<dbReference type="InterPro" id="IPR020615">
    <property type="entry name" value="Thiolase_acyl_enz_int_AS"/>
</dbReference>
<dbReference type="InterPro" id="IPR029045">
    <property type="entry name" value="ClpP/crotonase-like_dom_sf"/>
</dbReference>
<dbReference type="NCBIfam" id="TIGR02440">
    <property type="entry name" value="FadJ"/>
    <property type="match status" value="1"/>
</dbReference>
<dbReference type="PROSITE" id="PS00098">
    <property type="entry name" value="THIOLASE_1"/>
    <property type="match status" value="1"/>
</dbReference>
<dbReference type="InterPro" id="IPR020613">
    <property type="entry name" value="Thiolase_CS"/>
</dbReference>
<dbReference type="SUPFAM" id="SSF53901">
    <property type="entry name" value="Thiolase-like"/>
    <property type="match status" value="2"/>
</dbReference>
<dbReference type="STRING" id="77166.U4V0C7"/>
<keyword evidence="17" id="KW-0012">Acyltransferase</keyword>
<dbReference type="InterPro" id="IPR006180">
    <property type="entry name" value="3-OHacyl-CoA_DH_CS"/>
</dbReference>
<dbReference type="NCBIfam" id="TIGR02446">
    <property type="entry name" value="FadI"/>
    <property type="match status" value="1"/>
</dbReference>
<dbReference type="PROSITE" id="PS00067">
    <property type="entry name" value="3HCDH"/>
    <property type="match status" value="1"/>
</dbReference>
<keyword evidence="10" id="KW-0442">Lipid degradation</keyword>
<dbReference type="InterPro" id="IPR002155">
    <property type="entry name" value="Thiolase"/>
</dbReference>
<feature type="domain" description="Thiolase C-terminal" evidence="24">
    <location>
        <begin position="295"/>
        <end position="431"/>
    </location>
</feature>
<comment type="catalytic activity">
    <reaction evidence="20">
        <text>a (3S)-3-hydroxyacyl-CoA + NAD(+) = a 3-oxoacyl-CoA + NADH + H(+)</text>
        <dbReference type="Rhea" id="RHEA:22432"/>
        <dbReference type="ChEBI" id="CHEBI:15378"/>
        <dbReference type="ChEBI" id="CHEBI:57318"/>
        <dbReference type="ChEBI" id="CHEBI:57540"/>
        <dbReference type="ChEBI" id="CHEBI:57945"/>
        <dbReference type="ChEBI" id="CHEBI:90726"/>
        <dbReference type="EC" id="1.1.1.35"/>
    </reaction>
</comment>
<evidence type="ECO:0000313" key="26">
    <source>
        <dbReference type="Proteomes" id="UP000030742"/>
    </source>
</evidence>
<feature type="domain" description="3-hydroxyacyl-CoA dehydrogenase C-terminal" evidence="22">
    <location>
        <begin position="914"/>
        <end position="1007"/>
    </location>
</feature>
<dbReference type="UniPathway" id="UPA00659"/>
<evidence type="ECO:0000259" key="21">
    <source>
        <dbReference type="Pfam" id="PF00108"/>
    </source>
</evidence>
<comment type="pathway">
    <text evidence="2">Lipid metabolism; fatty acid beta-oxidation.</text>
</comment>
<keyword evidence="7" id="KW-0963">Cytoplasm</keyword>
<dbReference type="Gene3D" id="3.90.226.10">
    <property type="entry name" value="2-enoyl-CoA Hydratase, Chain A, domain 1"/>
    <property type="match status" value="1"/>
</dbReference>
<evidence type="ECO:0000256" key="10">
    <source>
        <dbReference type="ARBA" id="ARBA00022963"/>
    </source>
</evidence>
<name>U4V0C7_DENPD</name>
<dbReference type="PANTHER" id="PTHR43612">
    <property type="entry name" value="TRIFUNCTIONAL ENZYME SUBUNIT ALPHA"/>
    <property type="match status" value="1"/>
</dbReference>
<dbReference type="CDD" id="cd06558">
    <property type="entry name" value="crotonase-like"/>
    <property type="match status" value="1"/>
</dbReference>
<keyword evidence="11" id="KW-0560">Oxidoreductase</keyword>